<protein>
    <recommendedName>
        <fullName evidence="2">Outer membrane lipoprotein BamD-like domain-containing protein</fullName>
    </recommendedName>
</protein>
<feature type="non-terminal residue" evidence="1">
    <location>
        <position position="391"/>
    </location>
</feature>
<dbReference type="Gene3D" id="1.25.40.10">
    <property type="entry name" value="Tetratricopeptide repeat domain"/>
    <property type="match status" value="3"/>
</dbReference>
<proteinExistence type="predicted"/>
<dbReference type="InterPro" id="IPR019734">
    <property type="entry name" value="TPR_rpt"/>
</dbReference>
<dbReference type="SUPFAM" id="SSF48452">
    <property type="entry name" value="TPR-like"/>
    <property type="match status" value="2"/>
</dbReference>
<evidence type="ECO:0008006" key="2">
    <source>
        <dbReference type="Google" id="ProtNLM"/>
    </source>
</evidence>
<organism evidence="1">
    <name type="scientific">marine metagenome</name>
    <dbReference type="NCBI Taxonomy" id="408172"/>
    <lineage>
        <taxon>unclassified sequences</taxon>
        <taxon>metagenomes</taxon>
        <taxon>ecological metagenomes</taxon>
    </lineage>
</organism>
<dbReference type="AlphaFoldDB" id="A0A382IKA1"/>
<name>A0A382IKA1_9ZZZZ</name>
<dbReference type="InterPro" id="IPR011990">
    <property type="entry name" value="TPR-like_helical_dom_sf"/>
</dbReference>
<evidence type="ECO:0000313" key="1">
    <source>
        <dbReference type="EMBL" id="SVC00184.1"/>
    </source>
</evidence>
<dbReference type="EMBL" id="UINC01067978">
    <property type="protein sequence ID" value="SVC00184.1"/>
    <property type="molecule type" value="Genomic_DNA"/>
</dbReference>
<gene>
    <name evidence="1" type="ORF">METZ01_LOCUS253038</name>
</gene>
<dbReference type="Pfam" id="PF13174">
    <property type="entry name" value="TPR_6"/>
    <property type="match status" value="1"/>
</dbReference>
<reference evidence="1" key="1">
    <citation type="submission" date="2018-05" db="EMBL/GenBank/DDBJ databases">
        <authorList>
            <person name="Lanie J.A."/>
            <person name="Ng W.-L."/>
            <person name="Kazmierczak K.M."/>
            <person name="Andrzejewski T.M."/>
            <person name="Davidsen T.M."/>
            <person name="Wayne K.J."/>
            <person name="Tettelin H."/>
            <person name="Glass J.I."/>
            <person name="Rusch D."/>
            <person name="Podicherti R."/>
            <person name="Tsui H.-C.T."/>
            <person name="Winkler M.E."/>
        </authorList>
    </citation>
    <scope>NUCLEOTIDE SEQUENCE</scope>
</reference>
<sequence>MNWVFALALAVPSALGQAEDPQAKARAKLAFNVAKRFFRDGMFTTAVERFDAFAEAHPGSPARAEAVLLEGQARFQLAQFEAVAAELAAGLQSAGPWTDRYLFWIGEAQFAQGRYDLAAASYGQLIEKYPGSARALTAALGQAQSHYKLGELKESIAALEPADGPFQRAASTRPGDPLIVDGRLLLAKAYFDLEELGAARLLLENLPDTGLSPERFWQKHHMLASVYLGEASLDRALSGATNLVQLAKGIADPMFAARSADFHGDVLRRMSQPDAAVGLYEQNLLTNIPSDWRRSALLKIVDLYVEENRLSNAVQRLQRLFIRHPGDPATGLAHLTLGELRLRQFYGLPDANRLQSTNLLSEALGHFDVILKGDADADLMGKSWLGRGWAL</sequence>
<accession>A0A382IKA1</accession>